<organism evidence="9 10">
    <name type="scientific">Brevibacterium rongguiense</name>
    <dbReference type="NCBI Taxonomy" id="2695267"/>
    <lineage>
        <taxon>Bacteria</taxon>
        <taxon>Bacillati</taxon>
        <taxon>Actinomycetota</taxon>
        <taxon>Actinomycetes</taxon>
        <taxon>Micrococcales</taxon>
        <taxon>Brevibacteriaceae</taxon>
        <taxon>Brevibacterium</taxon>
    </lineage>
</organism>
<comment type="similarity">
    <text evidence="2">Belongs to the N-acetylmuramoyl-L-alanine amidase 2 family.</text>
</comment>
<dbReference type="PANTHER" id="PTHR11022:SF41">
    <property type="entry name" value="PEPTIDOGLYCAN-RECOGNITION PROTEIN LC-RELATED"/>
    <property type="match status" value="1"/>
</dbReference>
<feature type="region of interest" description="Disordered" evidence="6">
    <location>
        <begin position="692"/>
        <end position="750"/>
    </location>
</feature>
<protein>
    <recommendedName>
        <fullName evidence="8">NlpC/P60 domain-containing protein</fullName>
    </recommendedName>
</protein>
<dbReference type="GO" id="GO:0008234">
    <property type="term" value="F:cysteine-type peptidase activity"/>
    <property type="evidence" value="ECO:0007669"/>
    <property type="project" value="UniProtKB-KW"/>
</dbReference>
<feature type="signal peptide" evidence="7">
    <location>
        <begin position="1"/>
        <end position="27"/>
    </location>
</feature>
<dbReference type="SMART" id="SM00701">
    <property type="entry name" value="PGRP"/>
    <property type="match status" value="1"/>
</dbReference>
<feature type="compositionally biased region" description="Pro residues" evidence="6">
    <location>
        <begin position="707"/>
        <end position="721"/>
    </location>
</feature>
<feature type="region of interest" description="Disordered" evidence="6">
    <location>
        <begin position="51"/>
        <end position="73"/>
    </location>
</feature>
<feature type="chain" id="PRO_5026760867" description="NlpC/P60 domain-containing protein" evidence="7">
    <location>
        <begin position="28"/>
        <end position="866"/>
    </location>
</feature>
<evidence type="ECO:0000259" key="8">
    <source>
        <dbReference type="PROSITE" id="PS51935"/>
    </source>
</evidence>
<dbReference type="Proteomes" id="UP000469215">
    <property type="component" value="Unassembled WGS sequence"/>
</dbReference>
<keyword evidence="10" id="KW-1185">Reference proteome</keyword>
<dbReference type="InterPro" id="IPR006619">
    <property type="entry name" value="PGRP_domain_met/bac"/>
</dbReference>
<name>A0A6N9H8X1_9MICO</name>
<dbReference type="InterPro" id="IPR038765">
    <property type="entry name" value="Papain-like_cys_pep_sf"/>
</dbReference>
<keyword evidence="5" id="KW-0788">Thiol protease</keyword>
<dbReference type="InterPro" id="IPR000064">
    <property type="entry name" value="NLP_P60_dom"/>
</dbReference>
<feature type="compositionally biased region" description="Low complexity" evidence="6">
    <location>
        <begin position="722"/>
        <end position="736"/>
    </location>
</feature>
<feature type="compositionally biased region" description="Polar residues" evidence="6">
    <location>
        <begin position="102"/>
        <end position="112"/>
    </location>
</feature>
<comment type="similarity">
    <text evidence="1">Belongs to the peptidase C40 family.</text>
</comment>
<dbReference type="AlphaFoldDB" id="A0A6N9H8X1"/>
<dbReference type="RefSeq" id="WP_160953833.1">
    <property type="nucleotide sequence ID" value="NZ_WWEQ01000051.1"/>
</dbReference>
<dbReference type="PROSITE" id="PS51935">
    <property type="entry name" value="NLPC_P60"/>
    <property type="match status" value="1"/>
</dbReference>
<keyword evidence="7" id="KW-0732">Signal</keyword>
<evidence type="ECO:0000256" key="6">
    <source>
        <dbReference type="SAM" id="MobiDB-lite"/>
    </source>
</evidence>
<dbReference type="GO" id="GO:0008270">
    <property type="term" value="F:zinc ion binding"/>
    <property type="evidence" value="ECO:0007669"/>
    <property type="project" value="InterPro"/>
</dbReference>
<gene>
    <name evidence="9" type="ORF">GSY69_10690</name>
</gene>
<dbReference type="GO" id="GO:0006508">
    <property type="term" value="P:proteolysis"/>
    <property type="evidence" value="ECO:0007669"/>
    <property type="project" value="UniProtKB-KW"/>
</dbReference>
<dbReference type="Pfam" id="PF08310">
    <property type="entry name" value="LGFP"/>
    <property type="match status" value="2"/>
</dbReference>
<evidence type="ECO:0000256" key="5">
    <source>
        <dbReference type="ARBA" id="ARBA00022807"/>
    </source>
</evidence>
<feature type="compositionally biased region" description="Polar residues" evidence="6">
    <location>
        <begin position="130"/>
        <end position="144"/>
    </location>
</feature>
<evidence type="ECO:0000256" key="1">
    <source>
        <dbReference type="ARBA" id="ARBA00007074"/>
    </source>
</evidence>
<dbReference type="Pfam" id="PF00877">
    <property type="entry name" value="NLPC_P60"/>
    <property type="match status" value="1"/>
</dbReference>
<evidence type="ECO:0000256" key="3">
    <source>
        <dbReference type="ARBA" id="ARBA00022670"/>
    </source>
</evidence>
<feature type="region of interest" description="Disordered" evidence="6">
    <location>
        <begin position="516"/>
        <end position="542"/>
    </location>
</feature>
<proteinExistence type="inferred from homology"/>
<evidence type="ECO:0000256" key="7">
    <source>
        <dbReference type="SAM" id="SignalP"/>
    </source>
</evidence>
<dbReference type="EMBL" id="WWEQ01000051">
    <property type="protein sequence ID" value="MYM20415.1"/>
    <property type="molecule type" value="Genomic_DNA"/>
</dbReference>
<keyword evidence="4" id="KW-0378">Hydrolase</keyword>
<dbReference type="CDD" id="cd06583">
    <property type="entry name" value="PGRP"/>
    <property type="match status" value="1"/>
</dbReference>
<dbReference type="Pfam" id="PF01510">
    <property type="entry name" value="Amidase_2"/>
    <property type="match status" value="1"/>
</dbReference>
<dbReference type="PANTHER" id="PTHR11022">
    <property type="entry name" value="PEPTIDOGLYCAN RECOGNITION PROTEIN"/>
    <property type="match status" value="1"/>
</dbReference>
<feature type="compositionally biased region" description="Low complexity" evidence="6">
    <location>
        <begin position="281"/>
        <end position="304"/>
    </location>
</feature>
<feature type="region of interest" description="Disordered" evidence="6">
    <location>
        <begin position="91"/>
        <end position="172"/>
    </location>
</feature>
<feature type="domain" description="NlpC/P60" evidence="8">
    <location>
        <begin position="749"/>
        <end position="865"/>
    </location>
</feature>
<dbReference type="SMART" id="SM00644">
    <property type="entry name" value="Ami_2"/>
    <property type="match status" value="1"/>
</dbReference>
<dbReference type="InterPro" id="IPR036505">
    <property type="entry name" value="Amidase/PGRP_sf"/>
</dbReference>
<dbReference type="SUPFAM" id="SSF55846">
    <property type="entry name" value="N-acetylmuramoyl-L-alanine amidase-like"/>
    <property type="match status" value="1"/>
</dbReference>
<feature type="compositionally biased region" description="Polar residues" evidence="6">
    <location>
        <begin position="59"/>
        <end position="72"/>
    </location>
</feature>
<sequence>MKSALTSAAVCAVAAMVSTIGLTPASAAPAQTVTPSIGEHALTALSEEGLQAPGARDASGQTSQIANQSTRNLPDVFRAPAALERLRFTDSGTLGTFGGERSAQSAALTNGDSGADSGQGELDGGDASVPAQSPSRSAKSQDGQEAQGELDGGQKSAQPTPEISGGVEDKTEDGVKIAAISDPLDVPSDHASVVGVTSAVENGAKIEVRTRTGADQWGDWSALDYEVSESDEGGGTPGTAPFVVSDASAVQIRVLGERAPEGAKLVIVDPKKSAGDSAAVSANAPATRAQAAAPDAAQQGTAGQAAGADGTAAAQSAAFSAGSATVENTAVKKVSKPAIASRSAWGANESIRKGSPSYASSIKAAIVHQTEGSNSYSATDVPGIIRGIYSFHVKERGWADIGYNVLVDRFGRAWQGRAGNVDKPVVGAHARGYNSGTFGISVMGSFNKAQPSSAAVTAVENTIAWKLSGSGVDAKSKATVAGRTINAISGHRDVGNTDCPGANLYAKLPAIRTAVAKMQSSGQSKPAETQQPTQKPAQQTTIQKAYKGREKQLGAPVGRETKLDDGAFQQYRNGYITWQSGKGTKVIAGAIARAWNAQTRKALGLPKNGEAKLAGGAYQSFARGDIHWSKAGGAHATSGDIRRYWGAKGYERGHLGYPTSDATCTGSERCEQNFTGGRVAWTKGVGVTESSLGGSLNAGVRDQNPAPSTPAPTKKPTPAPTPTQTKKPTPKPTQTKKPAKKKTKAQLQAEQRKAIIKEARKHLGVRYVWGGTSPTRGWDCSGYVQYVFAKNGIKLPRTSGAQKAAGEVIRVSQAKPGDLVWHPGHIAIVSDKKGYLIDAGSPRTDTSERKWDWMLNSGGRIIRVID</sequence>
<feature type="compositionally biased region" description="Low complexity" evidence="6">
    <location>
        <begin position="525"/>
        <end position="542"/>
    </location>
</feature>
<feature type="region of interest" description="Disordered" evidence="6">
    <location>
        <begin position="277"/>
        <end position="304"/>
    </location>
</feature>
<dbReference type="Gene3D" id="3.90.1720.10">
    <property type="entry name" value="endopeptidase domain like (from Nostoc punctiforme)"/>
    <property type="match status" value="1"/>
</dbReference>
<dbReference type="InterPro" id="IPR002502">
    <property type="entry name" value="Amidase_domain"/>
</dbReference>
<evidence type="ECO:0000256" key="4">
    <source>
        <dbReference type="ARBA" id="ARBA00022801"/>
    </source>
</evidence>
<evidence type="ECO:0000313" key="10">
    <source>
        <dbReference type="Proteomes" id="UP000469215"/>
    </source>
</evidence>
<keyword evidence="3" id="KW-0645">Protease</keyword>
<evidence type="ECO:0000256" key="2">
    <source>
        <dbReference type="ARBA" id="ARBA00007553"/>
    </source>
</evidence>
<accession>A0A6N9H8X1</accession>
<evidence type="ECO:0000313" key="9">
    <source>
        <dbReference type="EMBL" id="MYM20415.1"/>
    </source>
</evidence>
<comment type="caution">
    <text evidence="9">The sequence shown here is derived from an EMBL/GenBank/DDBJ whole genome shotgun (WGS) entry which is preliminary data.</text>
</comment>
<dbReference type="GO" id="GO:0008745">
    <property type="term" value="F:N-acetylmuramoyl-L-alanine amidase activity"/>
    <property type="evidence" value="ECO:0007669"/>
    <property type="project" value="InterPro"/>
</dbReference>
<dbReference type="GO" id="GO:0009253">
    <property type="term" value="P:peptidoglycan catabolic process"/>
    <property type="evidence" value="ECO:0007669"/>
    <property type="project" value="InterPro"/>
</dbReference>
<dbReference type="Gene3D" id="3.40.80.10">
    <property type="entry name" value="Peptidoglycan recognition protein-like"/>
    <property type="match status" value="1"/>
</dbReference>
<dbReference type="InterPro" id="IPR015510">
    <property type="entry name" value="PGRP"/>
</dbReference>
<dbReference type="SUPFAM" id="SSF54001">
    <property type="entry name" value="Cysteine proteinases"/>
    <property type="match status" value="1"/>
</dbReference>
<dbReference type="InterPro" id="IPR013207">
    <property type="entry name" value="LGFP"/>
</dbReference>
<reference evidence="9 10" key="1">
    <citation type="submission" date="2020-01" db="EMBL/GenBank/DDBJ databases">
        <authorList>
            <person name="Deng T."/>
        </authorList>
    </citation>
    <scope>NUCLEOTIDE SEQUENCE [LARGE SCALE GENOMIC DNA]</scope>
    <source>
        <strain evidence="9 10">5221</strain>
    </source>
</reference>